<accession>A0A6G8PUA1</accession>
<name>A0A6G8PUA1_9ACTN</name>
<dbReference type="RefSeq" id="WP_166395610.1">
    <property type="nucleotide sequence ID" value="NZ_CP045121.1"/>
</dbReference>
<proteinExistence type="predicted"/>
<dbReference type="InterPro" id="IPR014845">
    <property type="entry name" value="GYD/TTHA1554"/>
</dbReference>
<dbReference type="Pfam" id="PF08734">
    <property type="entry name" value="GYD"/>
    <property type="match status" value="1"/>
</dbReference>
<gene>
    <name evidence="1" type="ORF">GBA65_04710</name>
</gene>
<keyword evidence="2" id="KW-1185">Reference proteome</keyword>
<organism evidence="1 2">
    <name type="scientific">Rubrobacter marinus</name>
    <dbReference type="NCBI Taxonomy" id="2653852"/>
    <lineage>
        <taxon>Bacteria</taxon>
        <taxon>Bacillati</taxon>
        <taxon>Actinomycetota</taxon>
        <taxon>Rubrobacteria</taxon>
        <taxon>Rubrobacterales</taxon>
        <taxon>Rubrobacteraceae</taxon>
        <taxon>Rubrobacter</taxon>
    </lineage>
</organism>
<sequence length="114" mass="12503">MSAYMTQFAYTAEAWKALVKKPEDRAAVFAEHAEKLGGRVLSFYYCMGEYDGVVIFEAPNEATAASILFTAISPGHLRATKTTALMSVEETMEAMRRAKAEAYPGPTLWSPTPS</sequence>
<dbReference type="KEGG" id="rmar:GBA65_04710"/>
<evidence type="ECO:0000313" key="2">
    <source>
        <dbReference type="Proteomes" id="UP000502706"/>
    </source>
</evidence>
<dbReference type="EMBL" id="CP045121">
    <property type="protein sequence ID" value="QIN77934.1"/>
    <property type="molecule type" value="Genomic_DNA"/>
</dbReference>
<evidence type="ECO:0000313" key="1">
    <source>
        <dbReference type="EMBL" id="QIN77934.1"/>
    </source>
</evidence>
<reference evidence="1 2" key="1">
    <citation type="submission" date="2019-10" db="EMBL/GenBank/DDBJ databases">
        <title>Rubrobacter sp nov SCSIO 52915 isolated from a deep-sea sediment in the South China Sea.</title>
        <authorList>
            <person name="Chen R.W."/>
        </authorList>
    </citation>
    <scope>NUCLEOTIDE SEQUENCE [LARGE SCALE GENOMIC DNA]</scope>
    <source>
        <strain evidence="1 2">SCSIO 52915</strain>
    </source>
</reference>
<protein>
    <submittedName>
        <fullName evidence="1">GYD domain-containing protein</fullName>
    </submittedName>
</protein>
<dbReference type="Proteomes" id="UP000502706">
    <property type="component" value="Chromosome"/>
</dbReference>
<dbReference type="AlphaFoldDB" id="A0A6G8PUA1"/>